<evidence type="ECO:0000313" key="3">
    <source>
        <dbReference type="EMBL" id="KAG6450987.1"/>
    </source>
</evidence>
<name>A0A5K8B616_MANSE</name>
<reference evidence="3" key="3">
    <citation type="submission" date="2020-12" db="EMBL/GenBank/DDBJ databases">
        <authorList>
            <person name="Kanost M."/>
        </authorList>
    </citation>
    <scope>NUCLEOTIDE SEQUENCE</scope>
</reference>
<reference evidence="3" key="2">
    <citation type="journal article" date="2016" name="Insect Biochem. Mol. Biol.">
        <title>Multifaceted biological insights from a draft genome sequence of the tobacco hornworm moth, Manduca sexta.</title>
        <authorList>
            <person name="Kanost M.R."/>
            <person name="Arrese E.L."/>
            <person name="Cao X."/>
            <person name="Chen Y.R."/>
            <person name="Chellapilla S."/>
            <person name="Goldsmith M.R."/>
            <person name="Grosse-Wilde E."/>
            <person name="Heckel D.G."/>
            <person name="Herndon N."/>
            <person name="Jiang H."/>
            <person name="Papanicolaou A."/>
            <person name="Qu J."/>
            <person name="Soulages J.L."/>
            <person name="Vogel H."/>
            <person name="Walters J."/>
            <person name="Waterhouse R.M."/>
            <person name="Ahn S.J."/>
            <person name="Almeida F.C."/>
            <person name="An C."/>
            <person name="Aqrawi P."/>
            <person name="Bretschneider A."/>
            <person name="Bryant W.B."/>
            <person name="Bucks S."/>
            <person name="Chao H."/>
            <person name="Chevignon G."/>
            <person name="Christen J.M."/>
            <person name="Clarke D.F."/>
            <person name="Dittmer N.T."/>
            <person name="Ferguson L.C.F."/>
            <person name="Garavelou S."/>
            <person name="Gordon K.H.J."/>
            <person name="Gunaratna R.T."/>
            <person name="Han Y."/>
            <person name="Hauser F."/>
            <person name="He Y."/>
            <person name="Heidel-Fischer H."/>
            <person name="Hirsh A."/>
            <person name="Hu Y."/>
            <person name="Jiang H."/>
            <person name="Kalra D."/>
            <person name="Klinner C."/>
            <person name="Konig C."/>
            <person name="Kovar C."/>
            <person name="Kroll A.R."/>
            <person name="Kuwar S.S."/>
            <person name="Lee S.L."/>
            <person name="Lehman R."/>
            <person name="Li K."/>
            <person name="Li Z."/>
            <person name="Liang H."/>
            <person name="Lovelace S."/>
            <person name="Lu Z."/>
            <person name="Mansfield J.H."/>
            <person name="McCulloch K.J."/>
            <person name="Mathew T."/>
            <person name="Morton B."/>
            <person name="Muzny D.M."/>
            <person name="Neunemann D."/>
            <person name="Ongeri F."/>
            <person name="Pauchet Y."/>
            <person name="Pu L.L."/>
            <person name="Pyrousis I."/>
            <person name="Rao X.J."/>
            <person name="Redding A."/>
            <person name="Roesel C."/>
            <person name="Sanchez-Gracia A."/>
            <person name="Schaack S."/>
            <person name="Shukla A."/>
            <person name="Tetreau G."/>
            <person name="Wang Y."/>
            <person name="Xiong G.H."/>
            <person name="Traut W."/>
            <person name="Walsh T.K."/>
            <person name="Worley K.C."/>
            <person name="Wu D."/>
            <person name="Wu W."/>
            <person name="Wu Y.Q."/>
            <person name="Zhang X."/>
            <person name="Zou Z."/>
            <person name="Zucker H."/>
            <person name="Briscoe A.D."/>
            <person name="Burmester T."/>
            <person name="Clem R.J."/>
            <person name="Feyereisen R."/>
            <person name="Grimmelikhuijzen C.J.P."/>
            <person name="Hamodrakas S.J."/>
            <person name="Hansson B.S."/>
            <person name="Huguet E."/>
            <person name="Jermiin L.S."/>
            <person name="Lan Q."/>
            <person name="Lehman H.K."/>
            <person name="Lorenzen M."/>
            <person name="Merzendorfer H."/>
            <person name="Michalopoulos I."/>
            <person name="Morton D.B."/>
            <person name="Muthukrishnan S."/>
            <person name="Oakeshott J.G."/>
            <person name="Palmer W."/>
            <person name="Park Y."/>
            <person name="Passarelli A.L."/>
            <person name="Rozas J."/>
            <person name="Schwartz L.M."/>
            <person name="Smith W."/>
            <person name="Southgate A."/>
            <person name="Vilcinskas A."/>
            <person name="Vogt R."/>
            <person name="Wang P."/>
            <person name="Werren J."/>
            <person name="Yu X.Q."/>
            <person name="Zhou J.J."/>
            <person name="Brown S.J."/>
            <person name="Scherer S.E."/>
            <person name="Richards S."/>
            <person name="Blissard G.W."/>
        </authorList>
    </citation>
    <scope>NUCLEOTIDE SEQUENCE</scope>
</reference>
<keyword evidence="2" id="KW-0675">Receptor</keyword>
<dbReference type="AlphaFoldDB" id="A0A5K8B616"/>
<feature type="transmembrane region" description="Helical" evidence="1">
    <location>
        <begin position="25"/>
        <end position="53"/>
    </location>
</feature>
<keyword evidence="1" id="KW-0472">Membrane</keyword>
<dbReference type="EMBL" id="JH668396">
    <property type="protein sequence ID" value="KAG6450987.1"/>
    <property type="molecule type" value="Genomic_DNA"/>
</dbReference>
<organism evidence="2">
    <name type="scientific">Manduca sexta</name>
    <name type="common">Tobacco hawkmoth</name>
    <name type="synonym">Tobacco hornworm</name>
    <dbReference type="NCBI Taxonomy" id="7130"/>
    <lineage>
        <taxon>Eukaryota</taxon>
        <taxon>Metazoa</taxon>
        <taxon>Ecdysozoa</taxon>
        <taxon>Arthropoda</taxon>
        <taxon>Hexapoda</taxon>
        <taxon>Insecta</taxon>
        <taxon>Pterygota</taxon>
        <taxon>Neoptera</taxon>
        <taxon>Endopterygota</taxon>
        <taxon>Lepidoptera</taxon>
        <taxon>Glossata</taxon>
        <taxon>Ditrysia</taxon>
        <taxon>Bombycoidea</taxon>
        <taxon>Sphingidae</taxon>
        <taxon>Sphinginae</taxon>
        <taxon>Sphingini</taxon>
        <taxon>Manduca</taxon>
    </lineage>
</organism>
<protein>
    <submittedName>
        <fullName evidence="2">Gustatory receptor 24</fullName>
    </submittedName>
</protein>
<keyword evidence="4" id="KW-1185">Reference proteome</keyword>
<proteinExistence type="evidence at transcript level"/>
<evidence type="ECO:0000313" key="2">
    <source>
        <dbReference type="EMBL" id="CUQ99365.1"/>
    </source>
</evidence>
<dbReference type="Proteomes" id="UP000791440">
    <property type="component" value="Unassembled WGS sequence"/>
</dbReference>
<evidence type="ECO:0000313" key="4">
    <source>
        <dbReference type="Proteomes" id="UP000791440"/>
    </source>
</evidence>
<feature type="non-terminal residue" evidence="2">
    <location>
        <position position="1"/>
    </location>
</feature>
<dbReference type="EMBL" id="LN885217">
    <property type="protein sequence ID" value="CUQ99365.1"/>
    <property type="molecule type" value="mRNA"/>
</dbReference>
<accession>A0A5K8B616</accession>
<gene>
    <name evidence="2" type="primary">GR24</name>
    <name evidence="3" type="ORF">O3G_MSEX006869</name>
</gene>
<sequence>MCLDERDRAEIQKLYQYLKSNPFRYVVWGAVPLNVHCILSFTSSCITTIIAILQINDWVA</sequence>
<keyword evidence="1" id="KW-1133">Transmembrane helix</keyword>
<keyword evidence="1" id="KW-0812">Transmembrane</keyword>
<reference evidence="2" key="1">
    <citation type="journal article" date="2015" name="Insect Biochem. Mol. Biol.">
        <title>A reference gene set for chemosensory receptor genes of Manduca sexta.</title>
        <authorList>
            <person name="Koenig C."/>
            <person name="Hirsh A."/>
            <person name="Bucks S."/>
            <person name="Klinner C."/>
            <person name="Vogel H."/>
            <person name="Shukla A."/>
            <person name="Mansfield J.H."/>
            <person name="Morton B."/>
            <person name="Hansson B.S."/>
            <person name="Grosse-Wilde E."/>
        </authorList>
    </citation>
    <scope>NUCLEOTIDE SEQUENCE</scope>
</reference>
<evidence type="ECO:0000256" key="1">
    <source>
        <dbReference type="SAM" id="Phobius"/>
    </source>
</evidence>